<sequence length="116" mass="12934">MVKIICTEKNGVNKTEVELSGEMDFITAQISYAIASMYTEIRKQDKNVGEAFRVSMTRAIASKDSPVWKRTTYDDATCRAALVRKGAKLTGDDIADLLRRGTPKDIIKSLLEEMEA</sequence>
<reference evidence="1 2" key="1">
    <citation type="submission" date="2020-06" db="EMBL/GenBank/DDBJ databases">
        <title>Characterization of fructooligosaccharide metabolism and fructooligosaccharide-degrading enzymes in human commensal butyrate producers.</title>
        <authorList>
            <person name="Tanno H."/>
            <person name="Fujii T."/>
            <person name="Hirano K."/>
            <person name="Maeno S."/>
            <person name="Tonozuka T."/>
            <person name="Sakamoto M."/>
            <person name="Ohkuma M."/>
            <person name="Tochio T."/>
            <person name="Endo A."/>
        </authorList>
    </citation>
    <scope>NUCLEOTIDE SEQUENCE [LARGE SCALE GENOMIC DNA]</scope>
    <source>
        <strain evidence="1 2">JCM 31056</strain>
    </source>
</reference>
<evidence type="ECO:0000313" key="2">
    <source>
        <dbReference type="Proteomes" id="UP000620147"/>
    </source>
</evidence>
<dbReference type="RefSeq" id="WP_118729314.1">
    <property type="nucleotide sequence ID" value="NZ_BLYJ01000040.1"/>
</dbReference>
<evidence type="ECO:0000313" key="1">
    <source>
        <dbReference type="EMBL" id="GFO89267.1"/>
    </source>
</evidence>
<dbReference type="EMBL" id="BLYJ01000040">
    <property type="protein sequence ID" value="GFO89267.1"/>
    <property type="molecule type" value="Genomic_DNA"/>
</dbReference>
<accession>A0ABQ1E2R2</accession>
<gene>
    <name evidence="1" type="ORF">BUFA31_24310</name>
</gene>
<protein>
    <submittedName>
        <fullName evidence="1">Uncharacterized protein</fullName>
    </submittedName>
</protein>
<name>A0ABQ1E2R2_9FIRM</name>
<keyword evidence="2" id="KW-1185">Reference proteome</keyword>
<organism evidence="1 2">
    <name type="scientific">Butyricicoccus faecihominis</name>
    <dbReference type="NCBI Taxonomy" id="1712515"/>
    <lineage>
        <taxon>Bacteria</taxon>
        <taxon>Bacillati</taxon>
        <taxon>Bacillota</taxon>
        <taxon>Clostridia</taxon>
        <taxon>Eubacteriales</taxon>
        <taxon>Butyricicoccaceae</taxon>
        <taxon>Butyricicoccus</taxon>
    </lineage>
</organism>
<comment type="caution">
    <text evidence="1">The sequence shown here is derived from an EMBL/GenBank/DDBJ whole genome shotgun (WGS) entry which is preliminary data.</text>
</comment>
<proteinExistence type="predicted"/>
<dbReference type="Proteomes" id="UP000620147">
    <property type="component" value="Unassembled WGS sequence"/>
</dbReference>